<comment type="caution">
    <text evidence="2">The sequence shown here is derived from an EMBL/GenBank/DDBJ whole genome shotgun (WGS) entry which is preliminary data.</text>
</comment>
<evidence type="ECO:0000313" key="2">
    <source>
        <dbReference type="EMBL" id="KAA0595181.1"/>
    </source>
</evidence>
<sequence>MDVLNLLSSAASDAVGVLLIVVPLLLYRWLADSVAHWPPYGALRKDKAAIAGFLLGVCLVAVTPLPGQPLSFDSIFNRGGPWDFDMDAFGDLVLDRMAVAPRLLLDRLILDDERLNLTLGVAAAAALLVGHAIGGFFRLRWRRAMATVVFDQIVAVMTAILTLYAAMLALWLCNRLNFWIFLVGILAIQEYRYNLFGLFPRHRHFRLPRFRLPQ</sequence>
<dbReference type="RefSeq" id="WP_149232123.1">
    <property type="nucleotide sequence ID" value="NZ_JALJXJ010000007.1"/>
</dbReference>
<proteinExistence type="predicted"/>
<feature type="transmembrane region" description="Helical" evidence="1">
    <location>
        <begin position="117"/>
        <end position="137"/>
    </location>
</feature>
<evidence type="ECO:0000313" key="3">
    <source>
        <dbReference type="Proteomes" id="UP000324927"/>
    </source>
</evidence>
<feature type="transmembrane region" description="Helical" evidence="1">
    <location>
        <begin position="48"/>
        <end position="67"/>
    </location>
</feature>
<keyword evidence="1" id="KW-1133">Transmembrane helix</keyword>
<dbReference type="AlphaFoldDB" id="A0A5A9GL92"/>
<organism evidence="2 3">
    <name type="scientific">Azospirillum lipoferum</name>
    <dbReference type="NCBI Taxonomy" id="193"/>
    <lineage>
        <taxon>Bacteria</taxon>
        <taxon>Pseudomonadati</taxon>
        <taxon>Pseudomonadota</taxon>
        <taxon>Alphaproteobacteria</taxon>
        <taxon>Rhodospirillales</taxon>
        <taxon>Azospirillaceae</taxon>
        <taxon>Azospirillum</taxon>
    </lineage>
</organism>
<accession>A0A5A9GL92</accession>
<keyword evidence="3" id="KW-1185">Reference proteome</keyword>
<dbReference type="EMBL" id="VTTN01000006">
    <property type="protein sequence ID" value="KAA0595181.1"/>
    <property type="molecule type" value="Genomic_DNA"/>
</dbReference>
<feature type="transmembrane region" description="Helical" evidence="1">
    <location>
        <begin position="178"/>
        <end position="199"/>
    </location>
</feature>
<evidence type="ECO:0000256" key="1">
    <source>
        <dbReference type="SAM" id="Phobius"/>
    </source>
</evidence>
<feature type="transmembrane region" description="Helical" evidence="1">
    <location>
        <begin position="6"/>
        <end position="27"/>
    </location>
</feature>
<gene>
    <name evidence="2" type="ORF">FZ942_16190</name>
</gene>
<reference evidence="2 3" key="1">
    <citation type="submission" date="2019-08" db="EMBL/GenBank/DDBJ databases">
        <authorList>
            <person name="Grouzdev D."/>
            <person name="Tikhonova E."/>
            <person name="Kravchenko I."/>
        </authorList>
    </citation>
    <scope>NUCLEOTIDE SEQUENCE [LARGE SCALE GENOMIC DNA]</scope>
    <source>
        <strain evidence="2 3">59b</strain>
    </source>
</reference>
<dbReference type="OrthoDB" id="7306281at2"/>
<dbReference type="Proteomes" id="UP000324927">
    <property type="component" value="Unassembled WGS sequence"/>
</dbReference>
<keyword evidence="1" id="KW-0812">Transmembrane</keyword>
<feature type="transmembrane region" description="Helical" evidence="1">
    <location>
        <begin position="149"/>
        <end position="172"/>
    </location>
</feature>
<name>A0A5A9GL92_AZOLI</name>
<protein>
    <submittedName>
        <fullName evidence="2">Uncharacterized protein</fullName>
    </submittedName>
</protein>
<keyword evidence="1" id="KW-0472">Membrane</keyword>